<dbReference type="AlphaFoldDB" id="A0A9W4T6U1"/>
<gene>
    <name evidence="1" type="ORF">FWILDA_LOCUS16666</name>
</gene>
<evidence type="ECO:0000313" key="2">
    <source>
        <dbReference type="Proteomes" id="UP001153678"/>
    </source>
</evidence>
<accession>A0A9W4T6U1</accession>
<sequence length="162" mass="18575">MKTLTVLNNCDFIFTVAKDTEYLNSPGFLCYIKETQSIVCSSSTEAINACYKKVFCSNAKFSDLPVMGFDNSNIVQQLLSDVVFHSYMFSLGKLNIFVLRMGKSKKPEWNYAGEGYKSVFQYNFDNVKSIFIQEIEYKECVIQVFTNETLKKTYNTIDPDEA</sequence>
<dbReference type="EMBL" id="CAMKVN010011169">
    <property type="protein sequence ID" value="CAI2194618.1"/>
    <property type="molecule type" value="Genomic_DNA"/>
</dbReference>
<keyword evidence="2" id="KW-1185">Reference proteome</keyword>
<name>A0A9W4T6U1_9GLOM</name>
<dbReference type="Proteomes" id="UP001153678">
    <property type="component" value="Unassembled WGS sequence"/>
</dbReference>
<protein>
    <submittedName>
        <fullName evidence="1">11076_t:CDS:1</fullName>
    </submittedName>
</protein>
<proteinExistence type="predicted"/>
<dbReference type="OrthoDB" id="2306061at2759"/>
<organism evidence="1 2">
    <name type="scientific">Funneliformis geosporum</name>
    <dbReference type="NCBI Taxonomy" id="1117311"/>
    <lineage>
        <taxon>Eukaryota</taxon>
        <taxon>Fungi</taxon>
        <taxon>Fungi incertae sedis</taxon>
        <taxon>Mucoromycota</taxon>
        <taxon>Glomeromycotina</taxon>
        <taxon>Glomeromycetes</taxon>
        <taxon>Glomerales</taxon>
        <taxon>Glomeraceae</taxon>
        <taxon>Funneliformis</taxon>
    </lineage>
</organism>
<evidence type="ECO:0000313" key="1">
    <source>
        <dbReference type="EMBL" id="CAI2194618.1"/>
    </source>
</evidence>
<reference evidence="1" key="1">
    <citation type="submission" date="2022-08" db="EMBL/GenBank/DDBJ databases">
        <authorList>
            <person name="Kallberg Y."/>
            <person name="Tangrot J."/>
            <person name="Rosling A."/>
        </authorList>
    </citation>
    <scope>NUCLEOTIDE SEQUENCE</scope>
    <source>
        <strain evidence="1">Wild A</strain>
    </source>
</reference>
<comment type="caution">
    <text evidence="1">The sequence shown here is derived from an EMBL/GenBank/DDBJ whole genome shotgun (WGS) entry which is preliminary data.</text>
</comment>